<organism evidence="1">
    <name type="scientific">Arundo donax</name>
    <name type="common">Giant reed</name>
    <name type="synonym">Donax arundinaceus</name>
    <dbReference type="NCBI Taxonomy" id="35708"/>
    <lineage>
        <taxon>Eukaryota</taxon>
        <taxon>Viridiplantae</taxon>
        <taxon>Streptophyta</taxon>
        <taxon>Embryophyta</taxon>
        <taxon>Tracheophyta</taxon>
        <taxon>Spermatophyta</taxon>
        <taxon>Magnoliopsida</taxon>
        <taxon>Liliopsida</taxon>
        <taxon>Poales</taxon>
        <taxon>Poaceae</taxon>
        <taxon>PACMAD clade</taxon>
        <taxon>Arundinoideae</taxon>
        <taxon>Arundineae</taxon>
        <taxon>Arundo</taxon>
    </lineage>
</organism>
<sequence>MSLMRVMHFIGTLCFSKAHHITSVVSYRRPSLSQ</sequence>
<name>A0A0A9H2J4_ARUDO</name>
<accession>A0A0A9H2J4</accession>
<dbReference type="EMBL" id="GBRH01166904">
    <property type="protein sequence ID" value="JAE30992.1"/>
    <property type="molecule type" value="Transcribed_RNA"/>
</dbReference>
<proteinExistence type="predicted"/>
<protein>
    <submittedName>
        <fullName evidence="1">Uncharacterized protein</fullName>
    </submittedName>
</protein>
<reference evidence="1" key="1">
    <citation type="submission" date="2014-09" db="EMBL/GenBank/DDBJ databases">
        <authorList>
            <person name="Magalhaes I.L.F."/>
            <person name="Oliveira U."/>
            <person name="Santos F.R."/>
            <person name="Vidigal T.H.D.A."/>
            <person name="Brescovit A.D."/>
            <person name="Santos A.J."/>
        </authorList>
    </citation>
    <scope>NUCLEOTIDE SEQUENCE</scope>
    <source>
        <tissue evidence="1">Shoot tissue taken approximately 20 cm above the soil surface</tissue>
    </source>
</reference>
<dbReference type="AlphaFoldDB" id="A0A0A9H2J4"/>
<reference evidence="1" key="2">
    <citation type="journal article" date="2015" name="Data Brief">
        <title>Shoot transcriptome of the giant reed, Arundo donax.</title>
        <authorList>
            <person name="Barrero R.A."/>
            <person name="Guerrero F.D."/>
            <person name="Moolhuijzen P."/>
            <person name="Goolsby J.A."/>
            <person name="Tidwell J."/>
            <person name="Bellgard S.E."/>
            <person name="Bellgard M.I."/>
        </authorList>
    </citation>
    <scope>NUCLEOTIDE SEQUENCE</scope>
    <source>
        <tissue evidence="1">Shoot tissue taken approximately 20 cm above the soil surface</tissue>
    </source>
</reference>
<evidence type="ECO:0000313" key="1">
    <source>
        <dbReference type="EMBL" id="JAE30992.1"/>
    </source>
</evidence>